<organism evidence="1 2">
    <name type="scientific">Jiulongibacter sediminis</name>
    <dbReference type="NCBI Taxonomy" id="1605367"/>
    <lineage>
        <taxon>Bacteria</taxon>
        <taxon>Pseudomonadati</taxon>
        <taxon>Bacteroidota</taxon>
        <taxon>Cytophagia</taxon>
        <taxon>Cytophagales</taxon>
        <taxon>Leadbetterellaceae</taxon>
        <taxon>Jiulongibacter</taxon>
    </lineage>
</organism>
<dbReference type="InterPro" id="IPR011466">
    <property type="entry name" value="DUF1572"/>
</dbReference>
<evidence type="ECO:0000313" key="1">
    <source>
        <dbReference type="EMBL" id="KPM49501.1"/>
    </source>
</evidence>
<dbReference type="PATRIC" id="fig|1605367.3.peg.1852"/>
<dbReference type="Pfam" id="PF07609">
    <property type="entry name" value="DUF1572"/>
    <property type="match status" value="1"/>
</dbReference>
<dbReference type="RefSeq" id="WP_055143702.1">
    <property type="nucleotide sequence ID" value="NZ_JXSZ01000005.1"/>
</dbReference>
<dbReference type="Gene3D" id="1.20.120.450">
    <property type="entry name" value="dinb family like domain"/>
    <property type="match status" value="1"/>
</dbReference>
<dbReference type="InterPro" id="IPR034660">
    <property type="entry name" value="DinB/YfiT-like"/>
</dbReference>
<dbReference type="SUPFAM" id="SSF109854">
    <property type="entry name" value="DinB/YfiT-like putative metalloenzymes"/>
    <property type="match status" value="1"/>
</dbReference>
<dbReference type="AlphaFoldDB" id="A0A0P7CA69"/>
<protein>
    <recommendedName>
        <fullName evidence="3">DinB-like domain-containing protein</fullName>
    </recommendedName>
</protein>
<name>A0A0P7CA69_9BACT</name>
<dbReference type="EMBL" id="LGTQ01000005">
    <property type="protein sequence ID" value="KPM49501.1"/>
    <property type="molecule type" value="Genomic_DNA"/>
</dbReference>
<keyword evidence="2" id="KW-1185">Reference proteome</keyword>
<proteinExistence type="predicted"/>
<dbReference type="Proteomes" id="UP000050454">
    <property type="component" value="Unassembled WGS sequence"/>
</dbReference>
<evidence type="ECO:0008006" key="3">
    <source>
        <dbReference type="Google" id="ProtNLM"/>
    </source>
</evidence>
<evidence type="ECO:0000313" key="2">
    <source>
        <dbReference type="Proteomes" id="UP000050454"/>
    </source>
</evidence>
<dbReference type="OrthoDB" id="893570at2"/>
<dbReference type="STRING" id="1605367.AFM12_02540"/>
<gene>
    <name evidence="1" type="ORF">AFM12_02540</name>
</gene>
<comment type="caution">
    <text evidence="1">The sequence shown here is derived from an EMBL/GenBank/DDBJ whole genome shotgun (WGS) entry which is preliminary data.</text>
</comment>
<sequence>MTENFQKEFIDNCIYRLQENLSKIQKTVNLIDENLLWQRPNENSLSIGNQLLHLRGNIEQYGVSSLGNQPDHRERDLEFDTKGGFEKDNLLQKLKESIGKTIEICQSISAIELERVRMVQGYRFSGIGVLIHVVEHLSYHTGQIIFYTKALTNQQMGFYDAVNLNIKNE</sequence>
<reference evidence="1 2" key="1">
    <citation type="submission" date="2015-07" db="EMBL/GenBank/DDBJ databases">
        <title>The draft genome sequence of Leadbetterella sp. JN14-9.</title>
        <authorList>
            <person name="Liu Y."/>
            <person name="Du J."/>
            <person name="Shao Z."/>
        </authorList>
    </citation>
    <scope>NUCLEOTIDE SEQUENCE [LARGE SCALE GENOMIC DNA]</scope>
    <source>
        <strain evidence="1 2">JN14-9</strain>
    </source>
</reference>
<accession>A0A0P7CA69</accession>